<sequence length="162" mass="19105">MERVAIVFMVPLPRTKRGNEYILVEMCRLLGINKTRTTPYRPQSDGLVERFNRTLQMMLSAYVNNHHDDWDDHLPYVCMAYRSSVQESTHFTPNKLMLGRETTLPIDRLIGTPPYTPKFVCHTDYVQKMQFAMEKSFQHMRKAAVRQKRNYDKRVQSQSFAA</sequence>
<evidence type="ECO:0000313" key="2">
    <source>
        <dbReference type="Ensembl" id="ENSCINP00000030104.1"/>
    </source>
</evidence>
<dbReference type="GO" id="GO:0015074">
    <property type="term" value="P:DNA integration"/>
    <property type="evidence" value="ECO:0007669"/>
    <property type="project" value="InterPro"/>
</dbReference>
<reference evidence="2" key="2">
    <citation type="submission" date="2025-08" db="UniProtKB">
        <authorList>
            <consortium name="Ensembl"/>
        </authorList>
    </citation>
    <scope>IDENTIFICATION</scope>
</reference>
<organism evidence="2 3">
    <name type="scientific">Ciona intestinalis</name>
    <name type="common">Transparent sea squirt</name>
    <name type="synonym">Ascidia intestinalis</name>
    <dbReference type="NCBI Taxonomy" id="7719"/>
    <lineage>
        <taxon>Eukaryota</taxon>
        <taxon>Metazoa</taxon>
        <taxon>Chordata</taxon>
        <taxon>Tunicata</taxon>
        <taxon>Ascidiacea</taxon>
        <taxon>Phlebobranchia</taxon>
        <taxon>Cionidae</taxon>
        <taxon>Ciona</taxon>
    </lineage>
</organism>
<dbReference type="Gene3D" id="3.30.420.10">
    <property type="entry name" value="Ribonuclease H-like superfamily/Ribonuclease H"/>
    <property type="match status" value="1"/>
</dbReference>
<dbReference type="STRING" id="7719.ENSCINP00000030104"/>
<reference evidence="2" key="3">
    <citation type="submission" date="2025-09" db="UniProtKB">
        <authorList>
            <consortium name="Ensembl"/>
        </authorList>
    </citation>
    <scope>IDENTIFICATION</scope>
</reference>
<protein>
    <recommendedName>
        <fullName evidence="1">Integrase catalytic domain-containing protein</fullName>
    </recommendedName>
</protein>
<dbReference type="InterPro" id="IPR036397">
    <property type="entry name" value="RNaseH_sf"/>
</dbReference>
<keyword evidence="3" id="KW-1185">Reference proteome</keyword>
<name>H2XKC2_CIOIN</name>
<dbReference type="Proteomes" id="UP000008144">
    <property type="component" value="Unassembled WGS sequence"/>
</dbReference>
<dbReference type="GO" id="GO:0003676">
    <property type="term" value="F:nucleic acid binding"/>
    <property type="evidence" value="ECO:0007669"/>
    <property type="project" value="InterPro"/>
</dbReference>
<dbReference type="HOGENOM" id="CLU_1639170_0_0_1"/>
<feature type="domain" description="Integrase catalytic" evidence="1">
    <location>
        <begin position="1"/>
        <end position="101"/>
    </location>
</feature>
<dbReference type="InterPro" id="IPR012337">
    <property type="entry name" value="RNaseH-like_sf"/>
</dbReference>
<dbReference type="InterPro" id="IPR052160">
    <property type="entry name" value="Gypsy_RT_Integrase-like"/>
</dbReference>
<dbReference type="PANTHER" id="PTHR47266">
    <property type="entry name" value="ENDONUCLEASE-RELATED"/>
    <property type="match status" value="1"/>
</dbReference>
<dbReference type="GeneTree" id="ENSGT01000000214408"/>
<accession>H2XKC2</accession>
<dbReference type="SUPFAM" id="SSF53098">
    <property type="entry name" value="Ribonuclease H-like"/>
    <property type="match status" value="1"/>
</dbReference>
<reference evidence="3" key="1">
    <citation type="journal article" date="2002" name="Science">
        <title>The draft genome of Ciona intestinalis: insights into chordate and vertebrate origins.</title>
        <authorList>
            <person name="Dehal P."/>
            <person name="Satou Y."/>
            <person name="Campbell R.K."/>
            <person name="Chapman J."/>
            <person name="Degnan B."/>
            <person name="De Tomaso A."/>
            <person name="Davidson B."/>
            <person name="Di Gregorio A."/>
            <person name="Gelpke M."/>
            <person name="Goodstein D.M."/>
            <person name="Harafuji N."/>
            <person name="Hastings K.E."/>
            <person name="Ho I."/>
            <person name="Hotta K."/>
            <person name="Huang W."/>
            <person name="Kawashima T."/>
            <person name="Lemaire P."/>
            <person name="Martinez D."/>
            <person name="Meinertzhagen I.A."/>
            <person name="Necula S."/>
            <person name="Nonaka M."/>
            <person name="Putnam N."/>
            <person name="Rash S."/>
            <person name="Saiga H."/>
            <person name="Satake M."/>
            <person name="Terry A."/>
            <person name="Yamada L."/>
            <person name="Wang H.G."/>
            <person name="Awazu S."/>
            <person name="Azumi K."/>
            <person name="Boore J."/>
            <person name="Branno M."/>
            <person name="Chin-Bow S."/>
            <person name="DeSantis R."/>
            <person name="Doyle S."/>
            <person name="Francino P."/>
            <person name="Keys D.N."/>
            <person name="Haga S."/>
            <person name="Hayashi H."/>
            <person name="Hino K."/>
            <person name="Imai K.S."/>
            <person name="Inaba K."/>
            <person name="Kano S."/>
            <person name="Kobayashi K."/>
            <person name="Kobayashi M."/>
            <person name="Lee B.I."/>
            <person name="Makabe K.W."/>
            <person name="Manohar C."/>
            <person name="Matassi G."/>
            <person name="Medina M."/>
            <person name="Mochizuki Y."/>
            <person name="Mount S."/>
            <person name="Morishita T."/>
            <person name="Miura S."/>
            <person name="Nakayama A."/>
            <person name="Nishizaka S."/>
            <person name="Nomoto H."/>
            <person name="Ohta F."/>
            <person name="Oishi K."/>
            <person name="Rigoutsos I."/>
            <person name="Sano M."/>
            <person name="Sasaki A."/>
            <person name="Sasakura Y."/>
            <person name="Shoguchi E."/>
            <person name="Shin-i T."/>
            <person name="Spagnuolo A."/>
            <person name="Stainier D."/>
            <person name="Suzuki M.M."/>
            <person name="Tassy O."/>
            <person name="Takatori N."/>
            <person name="Tokuoka M."/>
            <person name="Yagi K."/>
            <person name="Yoshizaki F."/>
            <person name="Wada S."/>
            <person name="Zhang C."/>
            <person name="Hyatt P.D."/>
            <person name="Larimer F."/>
            <person name="Detter C."/>
            <person name="Doggett N."/>
            <person name="Glavina T."/>
            <person name="Hawkins T."/>
            <person name="Richardson P."/>
            <person name="Lucas S."/>
            <person name="Kohara Y."/>
            <person name="Levine M."/>
            <person name="Satoh N."/>
            <person name="Rokhsar D.S."/>
        </authorList>
    </citation>
    <scope>NUCLEOTIDE SEQUENCE [LARGE SCALE GENOMIC DNA]</scope>
</reference>
<proteinExistence type="predicted"/>
<dbReference type="AlphaFoldDB" id="H2XKC2"/>
<dbReference type="Ensembl" id="ENSCINT00000036524.1">
    <property type="protein sequence ID" value="ENSCINP00000030104.1"/>
    <property type="gene ID" value="ENSCING00000018775.1"/>
</dbReference>
<dbReference type="InParanoid" id="H2XKC2"/>
<evidence type="ECO:0000313" key="3">
    <source>
        <dbReference type="Proteomes" id="UP000008144"/>
    </source>
</evidence>
<dbReference type="PROSITE" id="PS50994">
    <property type="entry name" value="INTEGRASE"/>
    <property type="match status" value="1"/>
</dbReference>
<dbReference type="InterPro" id="IPR001584">
    <property type="entry name" value="Integrase_cat-core"/>
</dbReference>
<dbReference type="OMA" id="TVEYVEW"/>
<evidence type="ECO:0000259" key="1">
    <source>
        <dbReference type="PROSITE" id="PS50994"/>
    </source>
</evidence>